<dbReference type="GO" id="GO:0016020">
    <property type="term" value="C:membrane"/>
    <property type="evidence" value="ECO:0007669"/>
    <property type="project" value="InterPro"/>
</dbReference>
<evidence type="ECO:0000313" key="7">
    <source>
        <dbReference type="Proteomes" id="UP000574528"/>
    </source>
</evidence>
<feature type="disulfide bond" evidence="4">
    <location>
        <begin position="198"/>
        <end position="208"/>
    </location>
</feature>
<organism evidence="6 7">
    <name type="scientific">Psilopogon haemacephalus</name>
    <name type="common">coppersmith barbet</name>
    <dbReference type="NCBI Taxonomy" id="2585815"/>
    <lineage>
        <taxon>Eukaryota</taxon>
        <taxon>Metazoa</taxon>
        <taxon>Chordata</taxon>
        <taxon>Craniata</taxon>
        <taxon>Vertebrata</taxon>
        <taxon>Euteleostomi</taxon>
        <taxon>Archelosauria</taxon>
        <taxon>Archosauria</taxon>
        <taxon>Dinosauria</taxon>
        <taxon>Saurischia</taxon>
        <taxon>Theropoda</taxon>
        <taxon>Coelurosauria</taxon>
        <taxon>Aves</taxon>
        <taxon>Neognathae</taxon>
        <taxon>Neoaves</taxon>
        <taxon>Telluraves</taxon>
        <taxon>Coraciimorphae</taxon>
        <taxon>Piciformes</taxon>
        <taxon>Megalaimidae</taxon>
        <taxon>Psilopogon</taxon>
    </lineage>
</organism>
<dbReference type="Gene3D" id="3.10.250.10">
    <property type="entry name" value="SRCR-like domain"/>
    <property type="match status" value="2"/>
</dbReference>
<evidence type="ECO:0000256" key="1">
    <source>
        <dbReference type="ARBA" id="ARBA00022729"/>
    </source>
</evidence>
<dbReference type="AlphaFoldDB" id="A0A7K9CC88"/>
<feature type="disulfide bond" evidence="4">
    <location>
        <begin position="29"/>
        <end position="93"/>
    </location>
</feature>
<dbReference type="InterPro" id="IPR001190">
    <property type="entry name" value="SRCR"/>
</dbReference>
<dbReference type="PANTHER" id="PTHR19331:SF468">
    <property type="entry name" value="SCAVENGER RECEPTOR CYSTEINE-RICH TYPE 1 PROTEIN M160"/>
    <property type="match status" value="1"/>
</dbReference>
<gene>
    <name evidence="6" type="primary">Cd163_4</name>
    <name evidence="6" type="ORF">PSIHAE_R04374</name>
</gene>
<sequence>EFVALRLENSSSCSGRLQVFHQGTWGSVCSNSMTAKSNSLACKELGCGDRGYLETLLPSLRLPGPAWLDRVECGEGNISFWLCPSAPWNQQSCDDLRDVAHIICNGNWLCLLPCSPGRVSVPPPAREQIRAVGGGSSCSGRVEVWLQGSWGTVCDDSWDRQDAAVACRQLGCGPALAAPGQAAFGEGTGPIWLEQVECKGTEPALQDCWDRIGDSGACPHKEDAAVECSGEG</sequence>
<evidence type="ECO:0000259" key="5">
    <source>
        <dbReference type="PROSITE" id="PS50287"/>
    </source>
</evidence>
<feature type="non-terminal residue" evidence="6">
    <location>
        <position position="1"/>
    </location>
</feature>
<keyword evidence="2" id="KW-0677">Repeat</keyword>
<dbReference type="PRINTS" id="PR00258">
    <property type="entry name" value="SPERACTRCPTR"/>
</dbReference>
<evidence type="ECO:0000256" key="2">
    <source>
        <dbReference type="ARBA" id="ARBA00022737"/>
    </source>
</evidence>
<dbReference type="EMBL" id="VWZI01015584">
    <property type="protein sequence ID" value="NXG49270.1"/>
    <property type="molecule type" value="Genomic_DNA"/>
</dbReference>
<evidence type="ECO:0000256" key="4">
    <source>
        <dbReference type="PROSITE-ProRule" id="PRU00196"/>
    </source>
</evidence>
<dbReference type="PROSITE" id="PS50287">
    <property type="entry name" value="SRCR_2"/>
    <property type="match status" value="2"/>
</dbReference>
<dbReference type="FunFam" id="3.10.250.10:FF:000002">
    <property type="entry name" value="Scavenger receptor cysteine-rich type 1 protein M130"/>
    <property type="match status" value="1"/>
</dbReference>
<dbReference type="Proteomes" id="UP000574528">
    <property type="component" value="Unassembled WGS sequence"/>
</dbReference>
<keyword evidence="3 4" id="KW-1015">Disulfide bond</keyword>
<protein>
    <submittedName>
        <fullName evidence="6">C163A protein</fullName>
    </submittedName>
</protein>
<accession>A0A7K9CC88</accession>
<reference evidence="6 7" key="1">
    <citation type="submission" date="2019-09" db="EMBL/GenBank/DDBJ databases">
        <title>Bird 10,000 Genomes (B10K) Project - Family phase.</title>
        <authorList>
            <person name="Zhang G."/>
        </authorList>
    </citation>
    <scope>NUCLEOTIDE SEQUENCE [LARGE SCALE GENOMIC DNA]</scope>
    <source>
        <strain evidence="6">B10K-DU-001-24</strain>
        <tissue evidence="6">Muscle</tissue>
    </source>
</reference>
<feature type="non-terminal residue" evidence="6">
    <location>
        <position position="232"/>
    </location>
</feature>
<dbReference type="PANTHER" id="PTHR19331">
    <property type="entry name" value="SCAVENGER RECEPTOR DOMAIN-CONTAINING"/>
    <property type="match status" value="1"/>
</dbReference>
<comment type="caution">
    <text evidence="6">The sequence shown here is derived from an EMBL/GenBank/DDBJ whole genome shotgun (WGS) entry which is preliminary data.</text>
</comment>
<dbReference type="InterPro" id="IPR036772">
    <property type="entry name" value="SRCR-like_dom_sf"/>
</dbReference>
<proteinExistence type="predicted"/>
<keyword evidence="1" id="KW-0732">Signal</keyword>
<feature type="domain" description="SRCR" evidence="5">
    <location>
        <begin position="129"/>
        <end position="229"/>
    </location>
</feature>
<dbReference type="OrthoDB" id="536948at2759"/>
<feature type="disulfide bond" evidence="4">
    <location>
        <begin position="154"/>
        <end position="218"/>
    </location>
</feature>
<name>A0A7K9CC88_9PICI</name>
<dbReference type="PROSITE" id="PS00420">
    <property type="entry name" value="SRCR_1"/>
    <property type="match status" value="1"/>
</dbReference>
<dbReference type="SMART" id="SM00202">
    <property type="entry name" value="SR"/>
    <property type="match status" value="2"/>
</dbReference>
<dbReference type="SUPFAM" id="SSF56487">
    <property type="entry name" value="SRCR-like"/>
    <property type="match status" value="2"/>
</dbReference>
<evidence type="ECO:0000313" key="6">
    <source>
        <dbReference type="EMBL" id="NXG49270.1"/>
    </source>
</evidence>
<feature type="disulfide bond" evidence="4">
    <location>
        <begin position="167"/>
        <end position="228"/>
    </location>
</feature>
<comment type="caution">
    <text evidence="4">Lacks conserved residue(s) required for the propagation of feature annotation.</text>
</comment>
<keyword evidence="7" id="KW-1185">Reference proteome</keyword>
<evidence type="ECO:0000256" key="3">
    <source>
        <dbReference type="ARBA" id="ARBA00023157"/>
    </source>
</evidence>
<dbReference type="FunFam" id="3.10.250.10:FF:000012">
    <property type="entry name" value="CD163 molecule like 1"/>
    <property type="match status" value="1"/>
</dbReference>
<dbReference type="Pfam" id="PF00530">
    <property type="entry name" value="SRCR"/>
    <property type="match status" value="2"/>
</dbReference>
<feature type="disulfide bond" evidence="4">
    <location>
        <begin position="73"/>
        <end position="83"/>
    </location>
</feature>
<feature type="domain" description="SRCR" evidence="5">
    <location>
        <begin position="5"/>
        <end position="105"/>
    </location>
</feature>